<keyword evidence="3" id="KW-1185">Reference proteome</keyword>
<evidence type="ECO:0000256" key="1">
    <source>
        <dbReference type="SAM" id="Phobius"/>
    </source>
</evidence>
<feature type="transmembrane region" description="Helical" evidence="1">
    <location>
        <begin position="43"/>
        <end position="60"/>
    </location>
</feature>
<evidence type="ECO:0000313" key="2">
    <source>
        <dbReference type="EMBL" id="BAF58597.1"/>
    </source>
</evidence>
<gene>
    <name evidence="2" type="ordered locus">PTH_0416</name>
</gene>
<name>A5D570_PELTS</name>
<keyword evidence="1" id="KW-0472">Membrane</keyword>
<reference evidence="3" key="1">
    <citation type="journal article" date="2008" name="Genome Res.">
        <title>The genome of Pelotomaculum thermopropionicum reveals niche-associated evolution in anaerobic microbiota.</title>
        <authorList>
            <person name="Kosaka T."/>
            <person name="Kato S."/>
            <person name="Shimoyama T."/>
            <person name="Ishii S."/>
            <person name="Abe T."/>
            <person name="Watanabe K."/>
        </authorList>
    </citation>
    <scope>NUCLEOTIDE SEQUENCE [LARGE SCALE GENOMIC DNA]</scope>
    <source>
        <strain evidence="3">DSM 13744 / JCM 10971 / SI</strain>
    </source>
</reference>
<evidence type="ECO:0000313" key="3">
    <source>
        <dbReference type="Proteomes" id="UP000006556"/>
    </source>
</evidence>
<dbReference type="EMBL" id="AP009389">
    <property type="protein sequence ID" value="BAF58597.1"/>
    <property type="molecule type" value="Genomic_DNA"/>
</dbReference>
<sequence length="136" mass="14903">MTGAAHIAAAAVIYKYGRFNRPCLFFLAFASHFLLDATPHYELGLPANFLLGAGVLALLFQRARRQKDWGMPAAGLLGELPDANWLFSAGPVWHNIHSFFHFKKAFPASWPCLPLEALFLAAAVYLLCGKTQGRAG</sequence>
<dbReference type="HOGENOM" id="CLU_1873460_0_0_9"/>
<keyword evidence="1" id="KW-1133">Transmembrane helix</keyword>
<dbReference type="Proteomes" id="UP000006556">
    <property type="component" value="Chromosome"/>
</dbReference>
<dbReference type="KEGG" id="pth:PTH_0416"/>
<dbReference type="eggNOG" id="ENOG502ZT6Q">
    <property type="taxonomic scope" value="Bacteria"/>
</dbReference>
<keyword evidence="1" id="KW-0812">Transmembrane</keyword>
<dbReference type="AlphaFoldDB" id="A5D570"/>
<protein>
    <submittedName>
        <fullName evidence="2">Hypothetical membrane protein</fullName>
    </submittedName>
</protein>
<accession>A5D570</accession>
<proteinExistence type="predicted"/>
<organism evidence="2 3">
    <name type="scientific">Pelotomaculum thermopropionicum (strain DSM 13744 / JCM 10971 / SI)</name>
    <dbReference type="NCBI Taxonomy" id="370438"/>
    <lineage>
        <taxon>Bacteria</taxon>
        <taxon>Bacillati</taxon>
        <taxon>Bacillota</taxon>
        <taxon>Clostridia</taxon>
        <taxon>Eubacteriales</taxon>
        <taxon>Desulfotomaculaceae</taxon>
        <taxon>Pelotomaculum</taxon>
    </lineage>
</organism>